<evidence type="ECO:0000256" key="1">
    <source>
        <dbReference type="ARBA" id="ARBA00007454"/>
    </source>
</evidence>
<sequence>MSSSIQSIENLIKSDPKQAQSQLIKIISNQVDIKDENALREKEVALIKLGEIYRDQNDPNGLADTIRSCRSFMSSIAKAKTSKLIKTLIDYFSSPPLNQNPSSSSIQIQITRENIQWSKEESQIFLKQSLEIKLSNLLFEDHQTKEALGMISSLLIELKKLDDKLILTEVHLLESKIRHSLSDPPKANAALISARTAANSIYCPPLLQAQLDLQSGVLHAESKDYKTAYSYFFEALEGFSSQDDSRASLALKCMLMCKVMLNLPEDVLTIQNSKLARKYTGRGTEAMQAIAKAHQERSLAKFEEALKTYKPELSDDPIVRNHLSSLYDTLLEQNLLRIIEPYSRLELNFISNQVKLPLRDVEAKLSQMILDKVFNGIIDQGLGCLEVYDEVSNELIYDHTLDCLKQIGSVVDSLYAKAQKLGQ</sequence>
<dbReference type="KEGG" id="mlr:MELLADRAFT_115081"/>
<dbReference type="Pfam" id="PF18503">
    <property type="entry name" value="RPN6_C_helix"/>
    <property type="match status" value="1"/>
</dbReference>
<dbReference type="Pfam" id="PF01399">
    <property type="entry name" value="PCI"/>
    <property type="match status" value="1"/>
</dbReference>
<dbReference type="VEuPathDB" id="FungiDB:MELLADRAFT_115081"/>
<dbReference type="GO" id="GO:0043248">
    <property type="term" value="P:proteasome assembly"/>
    <property type="evidence" value="ECO:0007669"/>
    <property type="project" value="EnsemblFungi"/>
</dbReference>
<dbReference type="Pfam" id="PF18055">
    <property type="entry name" value="RPN6_N"/>
    <property type="match status" value="1"/>
</dbReference>
<organism evidence="5">
    <name type="scientific">Melampsora larici-populina (strain 98AG31 / pathotype 3-4-7)</name>
    <name type="common">Poplar leaf rust fungus</name>
    <dbReference type="NCBI Taxonomy" id="747676"/>
    <lineage>
        <taxon>Eukaryota</taxon>
        <taxon>Fungi</taxon>
        <taxon>Dikarya</taxon>
        <taxon>Basidiomycota</taxon>
        <taxon>Pucciniomycotina</taxon>
        <taxon>Pucciniomycetes</taxon>
        <taxon>Pucciniales</taxon>
        <taxon>Melampsoraceae</taxon>
        <taxon>Melampsora</taxon>
    </lineage>
</organism>
<dbReference type="Proteomes" id="UP000001072">
    <property type="component" value="Unassembled WGS sequence"/>
</dbReference>
<dbReference type="GO" id="GO:0008541">
    <property type="term" value="C:proteasome regulatory particle, lid subcomplex"/>
    <property type="evidence" value="ECO:0007669"/>
    <property type="project" value="EnsemblFungi"/>
</dbReference>
<dbReference type="SMART" id="SM00753">
    <property type="entry name" value="PAM"/>
    <property type="match status" value="1"/>
</dbReference>
<dbReference type="FunCoup" id="F4R523">
    <property type="interactions" value="598"/>
</dbReference>
<evidence type="ECO:0000259" key="3">
    <source>
        <dbReference type="PROSITE" id="PS50250"/>
    </source>
</evidence>
<dbReference type="Gene3D" id="1.25.40.570">
    <property type="match status" value="1"/>
</dbReference>
<dbReference type="PANTHER" id="PTHR10678">
    <property type="entry name" value="26S PROTEASOME NON-ATPASE REGULATORY SUBUNIT 11/COP9 SIGNALOSOME COMPLEX SUBUNIT 2"/>
    <property type="match status" value="1"/>
</dbReference>
<reference evidence="5" key="1">
    <citation type="journal article" date="2011" name="Proc. Natl. Acad. Sci. U.S.A.">
        <title>Obligate biotrophy features unraveled by the genomic analysis of rust fungi.</title>
        <authorList>
            <person name="Duplessis S."/>
            <person name="Cuomo C.A."/>
            <person name="Lin Y.-C."/>
            <person name="Aerts A."/>
            <person name="Tisserant E."/>
            <person name="Veneault-Fourrey C."/>
            <person name="Joly D.L."/>
            <person name="Hacquard S."/>
            <person name="Amselem J."/>
            <person name="Cantarel B.L."/>
            <person name="Chiu R."/>
            <person name="Coutinho P.M."/>
            <person name="Feau N."/>
            <person name="Field M."/>
            <person name="Frey P."/>
            <person name="Gelhaye E."/>
            <person name="Goldberg J."/>
            <person name="Grabherr M.G."/>
            <person name="Kodira C.D."/>
            <person name="Kohler A."/>
            <person name="Kuees U."/>
            <person name="Lindquist E.A."/>
            <person name="Lucas S.M."/>
            <person name="Mago R."/>
            <person name="Mauceli E."/>
            <person name="Morin E."/>
            <person name="Murat C."/>
            <person name="Pangilinan J.L."/>
            <person name="Park R."/>
            <person name="Pearson M."/>
            <person name="Quesneville H."/>
            <person name="Rouhier N."/>
            <person name="Sakthikumar S."/>
            <person name="Salamov A.A."/>
            <person name="Schmutz J."/>
            <person name="Selles B."/>
            <person name="Shapiro H."/>
            <person name="Tanguay P."/>
            <person name="Tuskan G.A."/>
            <person name="Henrissat B."/>
            <person name="Van de Peer Y."/>
            <person name="Rouze P."/>
            <person name="Ellis J.G."/>
            <person name="Dodds P.N."/>
            <person name="Schein J.E."/>
            <person name="Zhong S."/>
            <person name="Hamelin R.C."/>
            <person name="Grigoriev I.V."/>
            <person name="Szabo L.J."/>
            <person name="Martin F."/>
        </authorList>
    </citation>
    <scope>NUCLEOTIDE SEQUENCE [LARGE SCALE GENOMIC DNA]</scope>
    <source>
        <strain evidence="5">98AG31 / pathotype 3-4-7</strain>
    </source>
</reference>
<dbReference type="InterPro" id="IPR011990">
    <property type="entry name" value="TPR-like_helical_dom_sf"/>
</dbReference>
<dbReference type="HOGENOM" id="CLU_029573_2_1_1"/>
<proteinExistence type="inferred from homology"/>
<dbReference type="InterPro" id="IPR040773">
    <property type="entry name" value="Rpn6_N"/>
</dbReference>
<dbReference type="eggNOG" id="KOG1463">
    <property type="taxonomic scope" value="Eukaryota"/>
</dbReference>
<dbReference type="GO" id="GO:0005198">
    <property type="term" value="F:structural molecule activity"/>
    <property type="evidence" value="ECO:0007669"/>
    <property type="project" value="EnsemblFungi"/>
</dbReference>
<dbReference type="GO" id="GO:0034515">
    <property type="term" value="C:proteasome storage granule"/>
    <property type="evidence" value="ECO:0007669"/>
    <property type="project" value="EnsemblFungi"/>
</dbReference>
<dbReference type="SUPFAM" id="SSF46785">
    <property type="entry name" value="Winged helix' DNA-binding domain"/>
    <property type="match status" value="1"/>
</dbReference>
<dbReference type="FunFam" id="1.25.40.570:FF:000007">
    <property type="entry name" value="26S proteasome non-ATPase regulatory subunit 11"/>
    <property type="match status" value="1"/>
</dbReference>
<dbReference type="STRING" id="747676.F4R523"/>
<dbReference type="EMBL" id="GL883091">
    <property type="protein sequence ID" value="EGG12347.1"/>
    <property type="molecule type" value="Genomic_DNA"/>
</dbReference>
<dbReference type="InterPro" id="IPR036390">
    <property type="entry name" value="WH_DNA-bd_sf"/>
</dbReference>
<name>F4R523_MELLP</name>
<gene>
    <name evidence="4" type="ORF">MELLADRAFT_115081</name>
</gene>
<dbReference type="InterPro" id="IPR000717">
    <property type="entry name" value="PCI_dom"/>
</dbReference>
<dbReference type="OrthoDB" id="1418352at2759"/>
<dbReference type="InParanoid" id="F4R523"/>
<dbReference type="SUPFAM" id="SSF48452">
    <property type="entry name" value="TPR-like"/>
    <property type="match status" value="1"/>
</dbReference>
<evidence type="ECO:0000256" key="2">
    <source>
        <dbReference type="ARBA" id="ARBA00022942"/>
    </source>
</evidence>
<dbReference type="GO" id="GO:0043161">
    <property type="term" value="P:proteasome-mediated ubiquitin-dependent protein catabolic process"/>
    <property type="evidence" value="ECO:0007669"/>
    <property type="project" value="EnsemblFungi"/>
</dbReference>
<dbReference type="InterPro" id="IPR050871">
    <property type="entry name" value="26S_Proteasome/COP9_Components"/>
</dbReference>
<keyword evidence="5" id="KW-1185">Reference proteome</keyword>
<evidence type="ECO:0000313" key="5">
    <source>
        <dbReference type="Proteomes" id="UP000001072"/>
    </source>
</evidence>
<protein>
    <recommendedName>
        <fullName evidence="3">PCI domain-containing protein</fullName>
    </recommendedName>
</protein>
<evidence type="ECO:0000313" key="4">
    <source>
        <dbReference type="EMBL" id="EGG12347.1"/>
    </source>
</evidence>
<dbReference type="InterPro" id="IPR040780">
    <property type="entry name" value="Rpn6_C_helix"/>
</dbReference>
<dbReference type="AlphaFoldDB" id="F4R523"/>
<dbReference type="RefSeq" id="XP_007404722.1">
    <property type="nucleotide sequence ID" value="XM_007404660.1"/>
</dbReference>
<dbReference type="PROSITE" id="PS50250">
    <property type="entry name" value="PCI"/>
    <property type="match status" value="1"/>
</dbReference>
<accession>F4R523</accession>
<keyword evidence="2" id="KW-0647">Proteasome</keyword>
<dbReference type="SMART" id="SM00088">
    <property type="entry name" value="PINT"/>
    <property type="match status" value="1"/>
</dbReference>
<comment type="similarity">
    <text evidence="1">Belongs to the proteasome subunit S9 family.</text>
</comment>
<feature type="domain" description="PCI" evidence="3">
    <location>
        <begin position="224"/>
        <end position="392"/>
    </location>
</feature>
<dbReference type="GeneID" id="18925521"/>